<feature type="signal peptide" evidence="1">
    <location>
        <begin position="1"/>
        <end position="21"/>
    </location>
</feature>
<dbReference type="SUPFAM" id="SSF52833">
    <property type="entry name" value="Thioredoxin-like"/>
    <property type="match status" value="1"/>
</dbReference>
<keyword evidence="4" id="KW-1185">Reference proteome</keyword>
<dbReference type="PROSITE" id="PS51352">
    <property type="entry name" value="THIOREDOXIN_2"/>
    <property type="match status" value="1"/>
</dbReference>
<reference evidence="3" key="2">
    <citation type="submission" date="2023-04" db="EMBL/GenBank/DDBJ databases">
        <title>'Rhodoalgimonas zhirmunskyi' gen. nov., isolated from a red alga.</title>
        <authorList>
            <person name="Nedashkovskaya O.I."/>
            <person name="Otstavnykh N.Y."/>
            <person name="Bystritskaya E.P."/>
            <person name="Balabanova L.A."/>
            <person name="Isaeva M.P."/>
        </authorList>
    </citation>
    <scope>NUCLEOTIDE SEQUENCE</scope>
    <source>
        <strain evidence="3">10Alg 79</strain>
    </source>
</reference>
<comment type="caution">
    <text evidence="3">The sequence shown here is derived from an EMBL/GenBank/DDBJ whole genome shotgun (WGS) entry which is preliminary data.</text>
</comment>
<dbReference type="CDD" id="cd03023">
    <property type="entry name" value="DsbA_Com1_like"/>
    <property type="match status" value="1"/>
</dbReference>
<evidence type="ECO:0000313" key="3">
    <source>
        <dbReference type="EMBL" id="MDQ2092548.1"/>
    </source>
</evidence>
<feature type="domain" description="Thioredoxin" evidence="2">
    <location>
        <begin position="61"/>
        <end position="248"/>
    </location>
</feature>
<dbReference type="EMBL" id="JANFFA010000001">
    <property type="protein sequence ID" value="MDQ2092548.1"/>
    <property type="molecule type" value="Genomic_DNA"/>
</dbReference>
<proteinExistence type="predicted"/>
<keyword evidence="1" id="KW-0732">Signal</keyword>
<evidence type="ECO:0000259" key="2">
    <source>
        <dbReference type="PROSITE" id="PS51352"/>
    </source>
</evidence>
<dbReference type="RefSeq" id="WP_317624173.1">
    <property type="nucleotide sequence ID" value="NZ_JANFFA010000001.1"/>
</dbReference>
<reference evidence="3" key="1">
    <citation type="submission" date="2022-07" db="EMBL/GenBank/DDBJ databases">
        <authorList>
            <person name="Otstavnykh N."/>
            <person name="Isaeva M."/>
            <person name="Bystritskaya E."/>
        </authorList>
    </citation>
    <scope>NUCLEOTIDE SEQUENCE</scope>
    <source>
        <strain evidence="3">10Alg 79</strain>
    </source>
</reference>
<sequence length="251" mass="27615">MKRPLIAALMMTATLATPALSFDLEKMSDAERAAFRAEIKSYLMENPQVIMEAVSVLEQREAEQKQAMDVQLVQTNKQDLLNDPTSYVGGNPDGDITIVEFVDYRCGYCRKAYGEVAQLLKEDGNIRLITKEFPILGPDSTTSSRFALAVREVAGDEAYHAAGEMLIKLKTGVEEPVLRRLADSLGVDADAVLAKMDSDEVNDIIAANHMLGQRLQINGTPTFVIGDEMLRGYVPLAGMMQIVGEQRDKAE</sequence>
<protein>
    <submittedName>
        <fullName evidence="3">DsbA family protein</fullName>
    </submittedName>
</protein>
<dbReference type="PANTHER" id="PTHR35272:SF3">
    <property type="entry name" value="THIOL:DISULFIDE INTERCHANGE PROTEIN DSBC"/>
    <property type="match status" value="1"/>
</dbReference>
<dbReference type="InterPro" id="IPR041205">
    <property type="entry name" value="ScsC_N"/>
</dbReference>
<evidence type="ECO:0000313" key="4">
    <source>
        <dbReference type="Proteomes" id="UP001227162"/>
    </source>
</evidence>
<dbReference type="Proteomes" id="UP001227162">
    <property type="component" value="Unassembled WGS sequence"/>
</dbReference>
<name>A0AAJ1U7L8_9RHOB</name>
<organism evidence="3 4">
    <name type="scientific">Rhodalgimonas zhirmunskyi</name>
    <dbReference type="NCBI Taxonomy" id="2964767"/>
    <lineage>
        <taxon>Bacteria</taxon>
        <taxon>Pseudomonadati</taxon>
        <taxon>Pseudomonadota</taxon>
        <taxon>Alphaproteobacteria</taxon>
        <taxon>Rhodobacterales</taxon>
        <taxon>Roseobacteraceae</taxon>
        <taxon>Rhodalgimonas</taxon>
    </lineage>
</organism>
<dbReference type="Gene3D" id="3.40.30.10">
    <property type="entry name" value="Glutaredoxin"/>
    <property type="match status" value="1"/>
</dbReference>
<gene>
    <name evidence="3" type="ORF">NOI20_00315</name>
</gene>
<dbReference type="Pfam" id="PF01323">
    <property type="entry name" value="DSBA"/>
    <property type="match status" value="1"/>
</dbReference>
<accession>A0AAJ1U7L8</accession>
<dbReference type="GO" id="GO:0016491">
    <property type="term" value="F:oxidoreductase activity"/>
    <property type="evidence" value="ECO:0007669"/>
    <property type="project" value="InterPro"/>
</dbReference>
<dbReference type="InterPro" id="IPR013766">
    <property type="entry name" value="Thioredoxin_domain"/>
</dbReference>
<feature type="chain" id="PRO_5042555111" evidence="1">
    <location>
        <begin position="22"/>
        <end position="251"/>
    </location>
</feature>
<dbReference type="Pfam" id="PF18312">
    <property type="entry name" value="ScsC_N"/>
    <property type="match status" value="1"/>
</dbReference>
<dbReference type="AlphaFoldDB" id="A0AAJ1U7L8"/>
<dbReference type="InterPro" id="IPR051470">
    <property type="entry name" value="Thiol:disulfide_interchange"/>
</dbReference>
<dbReference type="PANTHER" id="PTHR35272">
    <property type="entry name" value="THIOL:DISULFIDE INTERCHANGE PROTEIN DSBC-RELATED"/>
    <property type="match status" value="1"/>
</dbReference>
<dbReference type="InterPro" id="IPR036249">
    <property type="entry name" value="Thioredoxin-like_sf"/>
</dbReference>
<dbReference type="InterPro" id="IPR001853">
    <property type="entry name" value="DSBA-like_thioredoxin_dom"/>
</dbReference>
<evidence type="ECO:0000256" key="1">
    <source>
        <dbReference type="SAM" id="SignalP"/>
    </source>
</evidence>